<feature type="region of interest" description="Disordered" evidence="1">
    <location>
        <begin position="1"/>
        <end position="23"/>
    </location>
</feature>
<reference evidence="2 3" key="1">
    <citation type="submission" date="2015-03" db="EMBL/GenBank/DDBJ databases">
        <authorList>
            <consortium name="Pathogen Informatics"/>
        </authorList>
    </citation>
    <scope>NUCLEOTIDE SEQUENCE [LARGE SCALE GENOMIC DNA]</scope>
    <source>
        <strain evidence="2 3">3476</strain>
    </source>
</reference>
<dbReference type="AlphaFoldDB" id="A0A655EBG9"/>
<dbReference type="Proteomes" id="UP000039541">
    <property type="component" value="Unassembled WGS sequence"/>
</dbReference>
<accession>A0A655EBG9</accession>
<sequence>MPPSRSPANTAAPEFNETSRSAEVPPNRTAILSAMLLFLLDLRLQLDFR</sequence>
<evidence type="ECO:0000256" key="1">
    <source>
        <dbReference type="SAM" id="MobiDB-lite"/>
    </source>
</evidence>
<protein>
    <submittedName>
        <fullName evidence="2">Uncharacterized protein</fullName>
    </submittedName>
</protein>
<proteinExistence type="predicted"/>
<evidence type="ECO:0000313" key="3">
    <source>
        <dbReference type="Proteomes" id="UP000039541"/>
    </source>
</evidence>
<gene>
    <name evidence="2" type="ORF">ERS008202_04404</name>
</gene>
<name>A0A655EBG9_SALET</name>
<evidence type="ECO:0000313" key="2">
    <source>
        <dbReference type="EMBL" id="CNV13111.1"/>
    </source>
</evidence>
<organism evidence="2 3">
    <name type="scientific">Salmonella enterica subsp. enterica serovar Bovismorbificans</name>
    <dbReference type="NCBI Taxonomy" id="58097"/>
    <lineage>
        <taxon>Bacteria</taxon>
        <taxon>Pseudomonadati</taxon>
        <taxon>Pseudomonadota</taxon>
        <taxon>Gammaproteobacteria</taxon>
        <taxon>Enterobacterales</taxon>
        <taxon>Enterobacteriaceae</taxon>
        <taxon>Salmonella</taxon>
    </lineage>
</organism>
<dbReference type="EMBL" id="CQPC01000089">
    <property type="protein sequence ID" value="CNV13111.1"/>
    <property type="molecule type" value="Genomic_DNA"/>
</dbReference>